<evidence type="ECO:0000313" key="5">
    <source>
        <dbReference type="EMBL" id="MVO14603.1"/>
    </source>
</evidence>
<keyword evidence="2" id="KW-0812">Transmembrane</keyword>
<organism evidence="5 6">
    <name type="scientific">Parasedimentitalea huanghaiensis</name>
    <dbReference type="NCBI Taxonomy" id="2682100"/>
    <lineage>
        <taxon>Bacteria</taxon>
        <taxon>Pseudomonadati</taxon>
        <taxon>Pseudomonadota</taxon>
        <taxon>Alphaproteobacteria</taxon>
        <taxon>Rhodobacterales</taxon>
        <taxon>Paracoccaceae</taxon>
        <taxon>Parasedimentitalea</taxon>
    </lineage>
</organism>
<dbReference type="PANTHER" id="PTHR21461:SF69">
    <property type="entry name" value="GLYCOSYLTRANSFERASE FAMILY 92 PROTEIN"/>
    <property type="match status" value="1"/>
</dbReference>
<keyword evidence="5" id="KW-0808">Transferase</keyword>
<keyword evidence="6" id="KW-1185">Reference proteome</keyword>
<keyword evidence="3" id="KW-1133">Transmembrane helix</keyword>
<dbReference type="EMBL" id="WQLV01000001">
    <property type="protein sequence ID" value="MVO14603.1"/>
    <property type="molecule type" value="Genomic_DNA"/>
</dbReference>
<dbReference type="GO" id="GO:0005737">
    <property type="term" value="C:cytoplasm"/>
    <property type="evidence" value="ECO:0007669"/>
    <property type="project" value="TreeGrafter"/>
</dbReference>
<accession>A0A6L6W9X0</accession>
<evidence type="ECO:0000256" key="1">
    <source>
        <dbReference type="ARBA" id="ARBA00004167"/>
    </source>
</evidence>
<keyword evidence="3" id="KW-0472">Membrane</keyword>
<dbReference type="Proteomes" id="UP000478892">
    <property type="component" value="Unassembled WGS sequence"/>
</dbReference>
<evidence type="ECO:0000256" key="2">
    <source>
        <dbReference type="ARBA" id="ARBA00022692"/>
    </source>
</evidence>
<feature type="region of interest" description="Disordered" evidence="4">
    <location>
        <begin position="161"/>
        <end position="186"/>
    </location>
</feature>
<dbReference type="GO" id="GO:0016757">
    <property type="term" value="F:glycosyltransferase activity"/>
    <property type="evidence" value="ECO:0007669"/>
    <property type="project" value="TreeGrafter"/>
</dbReference>
<proteinExistence type="predicted"/>
<evidence type="ECO:0000256" key="4">
    <source>
        <dbReference type="SAM" id="MobiDB-lite"/>
    </source>
</evidence>
<evidence type="ECO:0000313" key="6">
    <source>
        <dbReference type="Proteomes" id="UP000478892"/>
    </source>
</evidence>
<dbReference type="AlphaFoldDB" id="A0A6L6W9X0"/>
<gene>
    <name evidence="5" type="ORF">GO984_02165</name>
</gene>
<reference evidence="5 6" key="1">
    <citation type="submission" date="2019-12" db="EMBL/GenBank/DDBJ databases">
        <authorList>
            <person name="Zhang Y.-J."/>
        </authorList>
    </citation>
    <scope>NUCLEOTIDE SEQUENCE [LARGE SCALE GENOMIC DNA]</scope>
    <source>
        <strain evidence="5 6">CY05</strain>
    </source>
</reference>
<dbReference type="PANTHER" id="PTHR21461">
    <property type="entry name" value="GLYCOSYLTRANSFERASE FAMILY 92 PROTEIN"/>
    <property type="match status" value="1"/>
</dbReference>
<comment type="caution">
    <text evidence="5">The sequence shown here is derived from an EMBL/GenBank/DDBJ whole genome shotgun (WGS) entry which is preliminary data.</text>
</comment>
<protein>
    <submittedName>
        <fullName evidence="5">Glycosyltransferase family 2 protein</fullName>
    </submittedName>
</protein>
<comment type="subcellular location">
    <subcellularLocation>
        <location evidence="1">Membrane</location>
        <topology evidence="1">Single-pass membrane protein</topology>
    </subcellularLocation>
</comment>
<sequence>MVLDSIHLEPGSDDTQVTKVFFMPGIAERDIAVDDPGGALEFKSIGGAGVATLQITASSRAALRLGGDILGQPATKSECELFAGLNCAVSERNGETAGTLCDWLQWHQRWHGLQGAVIVDRSPPEEADRFAAELEQEIALTDGLDDPLTIVVLAADKPLGKPEIGPEMHPMNAPDAPGKDRMDAPSPEPWSAPLGVLNLYELVRQRFLSNARAVMNIDVYDLVPAPEEKAETVFDKAVAAPQGLVVLAGERVYPWALRKGRKARFSDHICSRFDGPKRHRRWVVAPSAAPKSVVWRLVRIAGADPAAEVIPFYRCMALRYRADGEDEGKISRIVPKSSLIENGELLNMAKFWTGKPVRMPKENTETQHQNSDRVAIVTTMKNEGPFILEWLAYHRAIGVDDFLVYTNDCDDGTDTMLAMLQEKGIVQHRDNRFRDTGLKPQHAALASAEKEPLIQNAGWAICMDVDEFITVHTGDGTLKALFEAVPDANMISLTWRLFGNADVEEFRDELITEQFTHCAPLMTRKPHQAWGFKTLFRNIGLFKKLGVHRPKGLKPQLVDQINWVNGSGVNMPKEEYRNAWRSTVQTVGYDLVTLNHYALRSAESFLVKRDRGRVNHVDRDQGMAYWFRMNNNAERDRSIYRMLPALQIELDRLLADPDIAAAHAYSVSRHRTRIDELKKAPKYTDFYEELIGERLQRLSRLHAHFGSSVFLAGPECIPDTVLSDDIASDYFFSVPKTKTQH</sequence>
<dbReference type="GO" id="GO:0016020">
    <property type="term" value="C:membrane"/>
    <property type="evidence" value="ECO:0007669"/>
    <property type="project" value="UniProtKB-SubCell"/>
</dbReference>
<name>A0A6L6W9X0_9RHOB</name>
<dbReference type="Pfam" id="PF13704">
    <property type="entry name" value="Glyco_tranf_2_4"/>
    <property type="match status" value="1"/>
</dbReference>
<evidence type="ECO:0000256" key="3">
    <source>
        <dbReference type="ARBA" id="ARBA00022989"/>
    </source>
</evidence>